<dbReference type="Proteomes" id="UP001153678">
    <property type="component" value="Unassembled WGS sequence"/>
</dbReference>
<dbReference type="EMBL" id="CAMKVN010013405">
    <property type="protein sequence ID" value="CAI2195989.1"/>
    <property type="molecule type" value="Genomic_DNA"/>
</dbReference>
<proteinExistence type="predicted"/>
<comment type="caution">
    <text evidence="1">The sequence shown here is derived from an EMBL/GenBank/DDBJ whole genome shotgun (WGS) entry which is preliminary data.</text>
</comment>
<name>A0A9W4T8H9_9GLOM</name>
<dbReference type="OrthoDB" id="7832001at2759"/>
<dbReference type="AlphaFoldDB" id="A0A9W4T8H9"/>
<accession>A0A9W4T8H9</accession>
<evidence type="ECO:0000313" key="1">
    <source>
        <dbReference type="EMBL" id="CAI2195989.1"/>
    </source>
</evidence>
<feature type="non-terminal residue" evidence="1">
    <location>
        <position position="55"/>
    </location>
</feature>
<evidence type="ECO:0000313" key="2">
    <source>
        <dbReference type="Proteomes" id="UP001153678"/>
    </source>
</evidence>
<protein>
    <submittedName>
        <fullName evidence="1">7787_t:CDS:1</fullName>
    </submittedName>
</protein>
<reference evidence="1" key="1">
    <citation type="submission" date="2022-08" db="EMBL/GenBank/DDBJ databases">
        <authorList>
            <person name="Kallberg Y."/>
            <person name="Tangrot J."/>
            <person name="Rosling A."/>
        </authorList>
    </citation>
    <scope>NUCLEOTIDE SEQUENCE</scope>
    <source>
        <strain evidence="1">Wild A</strain>
    </source>
</reference>
<sequence length="55" mass="6552">MHIISDQDINEIVKTENKISVIIRYFVVSINNLTDWWLEDPKNQYFKAAEQAIEQ</sequence>
<gene>
    <name evidence="1" type="ORF">FWILDA_LOCUS17352</name>
</gene>
<keyword evidence="2" id="KW-1185">Reference proteome</keyword>
<organism evidence="1 2">
    <name type="scientific">Funneliformis geosporum</name>
    <dbReference type="NCBI Taxonomy" id="1117311"/>
    <lineage>
        <taxon>Eukaryota</taxon>
        <taxon>Fungi</taxon>
        <taxon>Fungi incertae sedis</taxon>
        <taxon>Mucoromycota</taxon>
        <taxon>Glomeromycotina</taxon>
        <taxon>Glomeromycetes</taxon>
        <taxon>Glomerales</taxon>
        <taxon>Glomeraceae</taxon>
        <taxon>Funneliformis</taxon>
    </lineage>
</organism>